<evidence type="ECO:0000256" key="1">
    <source>
        <dbReference type="SAM" id="SignalP"/>
    </source>
</evidence>
<keyword evidence="1" id="KW-0732">Signal</keyword>
<accession>A0A212RVU4</accession>
<gene>
    <name evidence="2" type="ORF">SAMN06265338_10836</name>
</gene>
<dbReference type="EMBL" id="FYDG01000008">
    <property type="protein sequence ID" value="SNB76864.1"/>
    <property type="molecule type" value="Genomic_DNA"/>
</dbReference>
<sequence>MWVAFPEMSMRLNFAFALCLLAAPALAEGAAGLVNETAVAVANRSTPELCAERDNVALEFVSPEVRHMEVQATHPAYVGMIGHDRWAPDFSACNMPHGEGALPRKTFYESPTLWLTGLTDPAFWRPGTVPIKVGDRVETGFNYIQVWMLYRERAEEVLVLYPSDGYWRIRPLPFGEMRWTAYGSSFLIGPVEVQDRPIVALKDIVFDPDKRAFTLNFARGGSAVVTLKAVDQDHIALDVSYSGAMPNNLPFAAMRSMYVSDANADVSSVAWRVKNGDGWGQAPILSWKGGDVTELWAGRAIPSRHNQSAPDMIFSHFRP</sequence>
<evidence type="ECO:0000313" key="3">
    <source>
        <dbReference type="Proteomes" id="UP000198418"/>
    </source>
</evidence>
<proteinExistence type="predicted"/>
<dbReference type="AlphaFoldDB" id="A0A212RVU4"/>
<dbReference type="Proteomes" id="UP000198418">
    <property type="component" value="Unassembled WGS sequence"/>
</dbReference>
<organism evidence="2 3">
    <name type="scientific">Rhodoblastus acidophilus</name>
    <name type="common">Rhodopseudomonas acidophila</name>
    <dbReference type="NCBI Taxonomy" id="1074"/>
    <lineage>
        <taxon>Bacteria</taxon>
        <taxon>Pseudomonadati</taxon>
        <taxon>Pseudomonadota</taxon>
        <taxon>Alphaproteobacteria</taxon>
        <taxon>Hyphomicrobiales</taxon>
        <taxon>Rhodoblastaceae</taxon>
        <taxon>Rhodoblastus</taxon>
    </lineage>
</organism>
<feature type="signal peptide" evidence="1">
    <location>
        <begin position="1"/>
        <end position="27"/>
    </location>
</feature>
<feature type="chain" id="PRO_5013233713" evidence="1">
    <location>
        <begin position="28"/>
        <end position="319"/>
    </location>
</feature>
<keyword evidence="3" id="KW-1185">Reference proteome</keyword>
<reference evidence="3" key="1">
    <citation type="submission" date="2017-06" db="EMBL/GenBank/DDBJ databases">
        <authorList>
            <person name="Varghese N."/>
            <person name="Submissions S."/>
        </authorList>
    </citation>
    <scope>NUCLEOTIDE SEQUENCE [LARGE SCALE GENOMIC DNA]</scope>
    <source>
        <strain evidence="3">DSM 137</strain>
    </source>
</reference>
<protein>
    <submittedName>
        <fullName evidence="2">Uncharacterized protein</fullName>
    </submittedName>
</protein>
<evidence type="ECO:0000313" key="2">
    <source>
        <dbReference type="EMBL" id="SNB76864.1"/>
    </source>
</evidence>
<name>A0A212RVU4_RHOAC</name>